<dbReference type="EMBL" id="BKAG01000008">
    <property type="protein sequence ID" value="GEP42186.1"/>
    <property type="molecule type" value="Genomic_DNA"/>
</dbReference>
<dbReference type="SUPFAM" id="SSF55874">
    <property type="entry name" value="ATPase domain of HSP90 chaperone/DNA topoisomerase II/histidine kinase"/>
    <property type="match status" value="1"/>
</dbReference>
<dbReference type="Pfam" id="PF02518">
    <property type="entry name" value="HATPase_c"/>
    <property type="match status" value="1"/>
</dbReference>
<evidence type="ECO:0000259" key="4">
    <source>
        <dbReference type="PROSITE" id="PS50109"/>
    </source>
</evidence>
<name>A0A512M620_9BACT</name>
<proteinExistence type="predicted"/>
<sequence length="679" mass="74365">MRALLLLSLVWLTLAHGEDPLGSVRAVRELDDQRRGQNLPVKLQATVTYYHPAWGVLFVHDGTDGICVGVGEDKRPSPPYQPGVLLKVEGSVNPGEFLPVVIPWTMQTAGTGTLPAYPSVNAEQLFSPAMDARPVQVRAIVKGTWFAEDSLVVEVEVEGRLIRAIVPQTEPLKRLPWQLVEEQVSVRGVAGTHFNDQRQMSGRLLFVQNLEAFNLIEEAKPSGPVPEVPVDGLLRVDAPLRQRVRVRGVTTHVVAGRGLYLRGQGGSMFVQTAQSMDLKAGDDVEVEGYPVVTAFRPSLSAVDVKKTGTAPAPPGPVEFHAADTRHSREQCELVTLAADLLEVNRDRTGINLVCRADGQPFEATLGWPMQPAEKLLPGMKLRLTGICEFISDKPLVIPRNATGFRLILRAPEDIAITARAPWWDEQRARWLLGSLLILAMAVGGWAVSLQFMVNKQKNVIREQAQQQATLEERQRIAQDLHDTLEQELVGVNMLLDDTARRMQGAESSATQPLDLARRLLRRARDDSRTTIRELRSVALEQRGLPAAIEELLRPLAAVGGAEFVVSVVGIPVRLAGTVETNLLRFTQEAVANAAHHSGAKRIDVRLEYHDESVRLSVRDNGCGFDPAAMTALDGHFGLSGMRERAEKISGRLRIHSVPGQGTEVEVSVPCVEFPAPASA</sequence>
<dbReference type="CDD" id="cd16917">
    <property type="entry name" value="HATPase_UhpB-NarQ-NarX-like"/>
    <property type="match status" value="1"/>
</dbReference>
<dbReference type="OrthoDB" id="9781904at2"/>
<dbReference type="Gene3D" id="1.20.5.1930">
    <property type="match status" value="1"/>
</dbReference>
<organism evidence="5 6">
    <name type="scientific">Brevifollis gellanilyticus</name>
    <dbReference type="NCBI Taxonomy" id="748831"/>
    <lineage>
        <taxon>Bacteria</taxon>
        <taxon>Pseudomonadati</taxon>
        <taxon>Verrucomicrobiota</taxon>
        <taxon>Verrucomicrobiia</taxon>
        <taxon>Verrucomicrobiales</taxon>
        <taxon>Verrucomicrobiaceae</taxon>
    </lineage>
</organism>
<dbReference type="AlphaFoldDB" id="A0A512M620"/>
<comment type="caution">
    <text evidence="5">The sequence shown here is derived from an EMBL/GenBank/DDBJ whole genome shotgun (WGS) entry which is preliminary data.</text>
</comment>
<dbReference type="InterPro" id="IPR005467">
    <property type="entry name" value="His_kinase_dom"/>
</dbReference>
<evidence type="ECO:0000256" key="3">
    <source>
        <dbReference type="ARBA" id="ARBA00023012"/>
    </source>
</evidence>
<dbReference type="PANTHER" id="PTHR24421">
    <property type="entry name" value="NITRATE/NITRITE SENSOR PROTEIN NARX-RELATED"/>
    <property type="match status" value="1"/>
</dbReference>
<dbReference type="Proteomes" id="UP000321577">
    <property type="component" value="Unassembled WGS sequence"/>
</dbReference>
<dbReference type="InterPro" id="IPR011712">
    <property type="entry name" value="Sig_transdc_His_kin_sub3_dim/P"/>
</dbReference>
<evidence type="ECO:0000256" key="1">
    <source>
        <dbReference type="ARBA" id="ARBA00022679"/>
    </source>
</evidence>
<dbReference type="GO" id="GO:0000155">
    <property type="term" value="F:phosphorelay sensor kinase activity"/>
    <property type="evidence" value="ECO:0007669"/>
    <property type="project" value="InterPro"/>
</dbReference>
<dbReference type="InterPro" id="IPR036890">
    <property type="entry name" value="HATPase_C_sf"/>
</dbReference>
<gene>
    <name evidence="5" type="ORF">BGE01nite_14770</name>
</gene>
<keyword evidence="2" id="KW-0418">Kinase</keyword>
<dbReference type="GO" id="GO:0046983">
    <property type="term" value="F:protein dimerization activity"/>
    <property type="evidence" value="ECO:0007669"/>
    <property type="project" value="InterPro"/>
</dbReference>
<accession>A0A512M620</accession>
<feature type="domain" description="Histidine kinase" evidence="4">
    <location>
        <begin position="475"/>
        <end position="672"/>
    </location>
</feature>
<dbReference type="SMART" id="SM00387">
    <property type="entry name" value="HATPase_c"/>
    <property type="match status" value="1"/>
</dbReference>
<evidence type="ECO:0000313" key="6">
    <source>
        <dbReference type="Proteomes" id="UP000321577"/>
    </source>
</evidence>
<dbReference type="InterPro" id="IPR050482">
    <property type="entry name" value="Sensor_HK_TwoCompSys"/>
</dbReference>
<dbReference type="PROSITE" id="PS50109">
    <property type="entry name" value="HIS_KIN"/>
    <property type="match status" value="1"/>
</dbReference>
<keyword evidence="6" id="KW-1185">Reference proteome</keyword>
<dbReference type="RefSeq" id="WP_146849789.1">
    <property type="nucleotide sequence ID" value="NZ_BKAG01000008.1"/>
</dbReference>
<dbReference type="Gene3D" id="3.30.565.10">
    <property type="entry name" value="Histidine kinase-like ATPase, C-terminal domain"/>
    <property type="match status" value="1"/>
</dbReference>
<dbReference type="InterPro" id="IPR003594">
    <property type="entry name" value="HATPase_dom"/>
</dbReference>
<dbReference type="Pfam" id="PF07730">
    <property type="entry name" value="HisKA_3"/>
    <property type="match status" value="1"/>
</dbReference>
<reference evidence="5 6" key="1">
    <citation type="submission" date="2019-07" db="EMBL/GenBank/DDBJ databases">
        <title>Whole genome shotgun sequence of Brevifollis gellanilyticus NBRC 108608.</title>
        <authorList>
            <person name="Hosoyama A."/>
            <person name="Uohara A."/>
            <person name="Ohji S."/>
            <person name="Ichikawa N."/>
        </authorList>
    </citation>
    <scope>NUCLEOTIDE SEQUENCE [LARGE SCALE GENOMIC DNA]</scope>
    <source>
        <strain evidence="5 6">NBRC 108608</strain>
    </source>
</reference>
<protein>
    <recommendedName>
        <fullName evidence="4">Histidine kinase domain-containing protein</fullName>
    </recommendedName>
</protein>
<evidence type="ECO:0000313" key="5">
    <source>
        <dbReference type="EMBL" id="GEP42186.1"/>
    </source>
</evidence>
<keyword evidence="3" id="KW-0902">Two-component regulatory system</keyword>
<keyword evidence="1" id="KW-0808">Transferase</keyword>
<dbReference type="GO" id="GO:0016020">
    <property type="term" value="C:membrane"/>
    <property type="evidence" value="ECO:0007669"/>
    <property type="project" value="InterPro"/>
</dbReference>
<evidence type="ECO:0000256" key="2">
    <source>
        <dbReference type="ARBA" id="ARBA00022777"/>
    </source>
</evidence>
<dbReference type="PANTHER" id="PTHR24421:SF62">
    <property type="entry name" value="SENSORY TRANSDUCTION HISTIDINE KINASE"/>
    <property type="match status" value="1"/>
</dbReference>